<reference evidence="3" key="1">
    <citation type="submission" date="2022-07" db="EMBL/GenBank/DDBJ databases">
        <title>Phylogenomic reconstructions and comparative analyses of Kickxellomycotina fungi.</title>
        <authorList>
            <person name="Reynolds N.K."/>
            <person name="Stajich J.E."/>
            <person name="Barry K."/>
            <person name="Grigoriev I.V."/>
            <person name="Crous P."/>
            <person name="Smith M.E."/>
        </authorList>
    </citation>
    <scope>NUCLEOTIDE SEQUENCE</scope>
    <source>
        <strain evidence="3">NBRC 100468</strain>
    </source>
</reference>
<keyword evidence="2" id="KW-0732">Signal</keyword>
<dbReference type="Proteomes" id="UP001150538">
    <property type="component" value="Unassembled WGS sequence"/>
</dbReference>
<name>A0A9W7ZV25_9FUNG</name>
<evidence type="ECO:0000313" key="3">
    <source>
        <dbReference type="EMBL" id="KAJ1917181.1"/>
    </source>
</evidence>
<gene>
    <name evidence="3" type="ORF">H4219_003371</name>
</gene>
<organism evidence="3 4">
    <name type="scientific">Mycoemilia scoparia</name>
    <dbReference type="NCBI Taxonomy" id="417184"/>
    <lineage>
        <taxon>Eukaryota</taxon>
        <taxon>Fungi</taxon>
        <taxon>Fungi incertae sedis</taxon>
        <taxon>Zoopagomycota</taxon>
        <taxon>Kickxellomycotina</taxon>
        <taxon>Kickxellomycetes</taxon>
        <taxon>Kickxellales</taxon>
        <taxon>Kickxellaceae</taxon>
        <taxon>Mycoemilia</taxon>
    </lineage>
</organism>
<proteinExistence type="predicted"/>
<feature type="signal peptide" evidence="2">
    <location>
        <begin position="1"/>
        <end position="20"/>
    </location>
</feature>
<evidence type="ECO:0000313" key="4">
    <source>
        <dbReference type="Proteomes" id="UP001150538"/>
    </source>
</evidence>
<dbReference type="OrthoDB" id="2414388at2759"/>
<protein>
    <submittedName>
        <fullName evidence="3">Uncharacterized protein</fullName>
    </submittedName>
</protein>
<accession>A0A9W7ZV25</accession>
<evidence type="ECO:0000256" key="2">
    <source>
        <dbReference type="SAM" id="SignalP"/>
    </source>
</evidence>
<feature type="chain" id="PRO_5040904359" evidence="2">
    <location>
        <begin position="21"/>
        <end position="182"/>
    </location>
</feature>
<dbReference type="AlphaFoldDB" id="A0A9W7ZV25"/>
<dbReference type="EMBL" id="JANBPU010000079">
    <property type="protein sequence ID" value="KAJ1917181.1"/>
    <property type="molecule type" value="Genomic_DNA"/>
</dbReference>
<keyword evidence="4" id="KW-1185">Reference proteome</keyword>
<sequence>MFKLSLIASALVASLSFVNGELVITQPTSKNYAVVNDTFPIKWSYNDGDLDKLPKTVCVKLSNKNGKPYTGDLGLICGIDITKKGLEWEVNDWVGPDWVVKLTDAGNSDSKAEPLATSQNFEIKPAGTKPDSGLKDGSSASDDKDSSSDSSSSSTGAASANSVSTIAFYGPVIAMGLWKALC</sequence>
<feature type="region of interest" description="Disordered" evidence="1">
    <location>
        <begin position="107"/>
        <end position="160"/>
    </location>
</feature>
<feature type="compositionally biased region" description="Low complexity" evidence="1">
    <location>
        <begin position="148"/>
        <end position="160"/>
    </location>
</feature>
<evidence type="ECO:0000256" key="1">
    <source>
        <dbReference type="SAM" id="MobiDB-lite"/>
    </source>
</evidence>
<comment type="caution">
    <text evidence="3">The sequence shown here is derived from an EMBL/GenBank/DDBJ whole genome shotgun (WGS) entry which is preliminary data.</text>
</comment>